<name>A0A1G4B8H9_9PEZI</name>
<keyword evidence="5" id="KW-0496">Mitochondrion</keyword>
<dbReference type="EMBL" id="MJBS01000056">
    <property type="protein sequence ID" value="OHE97572.1"/>
    <property type="molecule type" value="Genomic_DNA"/>
</dbReference>
<evidence type="ECO:0000256" key="1">
    <source>
        <dbReference type="ARBA" id="ARBA00004173"/>
    </source>
</evidence>
<dbReference type="RefSeq" id="XP_022474725.1">
    <property type="nucleotide sequence ID" value="XM_022618825.1"/>
</dbReference>
<accession>A0A1G4B8H9</accession>
<proteinExistence type="predicted"/>
<evidence type="ECO:0000256" key="4">
    <source>
        <dbReference type="ARBA" id="ARBA00022824"/>
    </source>
</evidence>
<dbReference type="GO" id="GO:0005739">
    <property type="term" value="C:mitochondrion"/>
    <property type="evidence" value="ECO:0007669"/>
    <property type="project" value="UniProtKB-SubCell"/>
</dbReference>
<dbReference type="Pfam" id="PF12697">
    <property type="entry name" value="Abhydrolase_6"/>
    <property type="match status" value="1"/>
</dbReference>
<evidence type="ECO:0000256" key="5">
    <source>
        <dbReference type="ARBA" id="ARBA00023128"/>
    </source>
</evidence>
<dbReference type="InterPro" id="IPR029058">
    <property type="entry name" value="AB_hydrolase_fold"/>
</dbReference>
<dbReference type="GO" id="GO:0016020">
    <property type="term" value="C:membrane"/>
    <property type="evidence" value="ECO:0007669"/>
    <property type="project" value="UniProtKB-SubCell"/>
</dbReference>
<dbReference type="Gene3D" id="3.40.50.1820">
    <property type="entry name" value="alpha/beta hydrolase"/>
    <property type="match status" value="1"/>
</dbReference>
<feature type="domain" description="AB hydrolase-1" evidence="7">
    <location>
        <begin position="43"/>
        <end position="206"/>
    </location>
</feature>
<dbReference type="GeneID" id="34560335"/>
<keyword evidence="6" id="KW-0472">Membrane</keyword>
<evidence type="ECO:0000256" key="2">
    <source>
        <dbReference type="ARBA" id="ARBA00004240"/>
    </source>
</evidence>
<evidence type="ECO:0000313" key="8">
    <source>
        <dbReference type="EMBL" id="OHE97572.1"/>
    </source>
</evidence>
<evidence type="ECO:0000256" key="3">
    <source>
        <dbReference type="ARBA" id="ARBA00004370"/>
    </source>
</evidence>
<dbReference type="OrthoDB" id="7464126at2759"/>
<gene>
    <name evidence="8" type="ORF">CORC01_07187</name>
</gene>
<dbReference type="InterPro" id="IPR000073">
    <property type="entry name" value="AB_hydrolase_1"/>
</dbReference>
<comment type="subcellular location">
    <subcellularLocation>
        <location evidence="2">Endoplasmic reticulum</location>
    </subcellularLocation>
    <subcellularLocation>
        <location evidence="3">Membrane</location>
    </subcellularLocation>
    <subcellularLocation>
        <location evidence="1">Mitochondrion</location>
    </subcellularLocation>
</comment>
<organism evidence="8 9">
    <name type="scientific">Colletotrichum orchidophilum</name>
    <dbReference type="NCBI Taxonomy" id="1209926"/>
    <lineage>
        <taxon>Eukaryota</taxon>
        <taxon>Fungi</taxon>
        <taxon>Dikarya</taxon>
        <taxon>Ascomycota</taxon>
        <taxon>Pezizomycotina</taxon>
        <taxon>Sordariomycetes</taxon>
        <taxon>Hypocreomycetidae</taxon>
        <taxon>Glomerellales</taxon>
        <taxon>Glomerellaceae</taxon>
        <taxon>Colletotrichum</taxon>
    </lineage>
</organism>
<evidence type="ECO:0000256" key="6">
    <source>
        <dbReference type="ARBA" id="ARBA00023136"/>
    </source>
</evidence>
<dbReference type="SUPFAM" id="SSF53474">
    <property type="entry name" value="alpha/beta-Hydrolases"/>
    <property type="match status" value="1"/>
</dbReference>
<comment type="caution">
    <text evidence="8">The sequence shown here is derived from an EMBL/GenBank/DDBJ whole genome shotgun (WGS) entry which is preliminary data.</text>
</comment>
<dbReference type="PANTHER" id="PTHR48182">
    <property type="entry name" value="PROTEIN SERAC1"/>
    <property type="match status" value="1"/>
</dbReference>
<reference evidence="8 9" key="1">
    <citation type="submission" date="2016-09" db="EMBL/GenBank/DDBJ databases">
        <authorList>
            <person name="Capua I."/>
            <person name="De Benedictis P."/>
            <person name="Joannis T."/>
            <person name="Lombin L.H."/>
            <person name="Cattoli G."/>
        </authorList>
    </citation>
    <scope>NUCLEOTIDE SEQUENCE [LARGE SCALE GENOMIC DNA]</scope>
    <source>
        <strain evidence="8 9">IMI 309357</strain>
    </source>
</reference>
<keyword evidence="9" id="KW-1185">Reference proteome</keyword>
<dbReference type="InterPro" id="IPR052374">
    <property type="entry name" value="SERAC1"/>
</dbReference>
<keyword evidence="4" id="KW-0256">Endoplasmic reticulum</keyword>
<sequence length="321" mass="35619">MANEPVDSTEAIDDDWLKPPASTLGLHQVYPDPKLKSKPIIDVVFVHGLGGDSYSTWTKDKSLWIRDLLPQSELFQNARIMTFGYDARAFLTPFASQYSHGRVFVFAEALLSDLKDKRAAAAAKKRPIIFVAHSLGGIVVKSALRHAHMLPGLYGDILQSTNAIVFFGTPHQGSDLAVWASFLGGLGRVVRLRNTRVVDDLKRWSNPLVELTTAFAEMWERFDITTFYETKKTHGVMMVPEGAAKVGQKNEQARALLADHVGVCKFSVDDPNWVSVQGRLNAVAEKIYEQLEVETNGVKGDSIEDLEQRLKNIKGLEPPSS</sequence>
<protein>
    <recommendedName>
        <fullName evidence="7">AB hydrolase-1 domain-containing protein</fullName>
    </recommendedName>
</protein>
<dbReference type="Proteomes" id="UP000176998">
    <property type="component" value="Unassembled WGS sequence"/>
</dbReference>
<evidence type="ECO:0000259" key="7">
    <source>
        <dbReference type="Pfam" id="PF12697"/>
    </source>
</evidence>
<dbReference type="AlphaFoldDB" id="A0A1G4B8H9"/>
<dbReference type="PANTHER" id="PTHR48182:SF2">
    <property type="entry name" value="PROTEIN SERAC1"/>
    <property type="match status" value="1"/>
</dbReference>
<evidence type="ECO:0000313" key="9">
    <source>
        <dbReference type="Proteomes" id="UP000176998"/>
    </source>
</evidence>
<dbReference type="GO" id="GO:0005783">
    <property type="term" value="C:endoplasmic reticulum"/>
    <property type="evidence" value="ECO:0007669"/>
    <property type="project" value="UniProtKB-SubCell"/>
</dbReference>